<evidence type="ECO:0000256" key="3">
    <source>
        <dbReference type="ARBA" id="ARBA00022833"/>
    </source>
</evidence>
<protein>
    <submittedName>
        <fullName evidence="7">E3 ubiquitin-protein ligase TRIM56</fullName>
    </submittedName>
</protein>
<organism evidence="7 8">
    <name type="scientific">Holothuria leucospilota</name>
    <name type="common">Black long sea cucumber</name>
    <name type="synonym">Mertensiothuria leucospilota</name>
    <dbReference type="NCBI Taxonomy" id="206669"/>
    <lineage>
        <taxon>Eukaryota</taxon>
        <taxon>Metazoa</taxon>
        <taxon>Echinodermata</taxon>
        <taxon>Eleutherozoa</taxon>
        <taxon>Echinozoa</taxon>
        <taxon>Holothuroidea</taxon>
        <taxon>Aspidochirotacea</taxon>
        <taxon>Aspidochirotida</taxon>
        <taxon>Holothuriidae</taxon>
        <taxon>Holothuria</taxon>
    </lineage>
</organism>
<reference evidence="7" key="1">
    <citation type="submission" date="2021-10" db="EMBL/GenBank/DDBJ databases">
        <title>Tropical sea cucumber genome reveals ecological adaptation and Cuvierian tubules defense mechanism.</title>
        <authorList>
            <person name="Chen T."/>
        </authorList>
    </citation>
    <scope>NUCLEOTIDE SEQUENCE</scope>
    <source>
        <strain evidence="7">Nanhai2018</strain>
        <tissue evidence="7">Muscle</tissue>
    </source>
</reference>
<dbReference type="OrthoDB" id="265776at2759"/>
<evidence type="ECO:0000313" key="7">
    <source>
        <dbReference type="EMBL" id="KAJ8037637.1"/>
    </source>
</evidence>
<name>A0A9Q1C2Y4_HOLLE</name>
<dbReference type="CDD" id="cd19756">
    <property type="entry name" value="Bbox2"/>
    <property type="match status" value="1"/>
</dbReference>
<dbReference type="SMART" id="SM00184">
    <property type="entry name" value="RING"/>
    <property type="match status" value="1"/>
</dbReference>
<proteinExistence type="predicted"/>
<dbReference type="Proteomes" id="UP001152320">
    <property type="component" value="Chromosome 8"/>
</dbReference>
<dbReference type="Gene3D" id="3.30.160.60">
    <property type="entry name" value="Classic Zinc Finger"/>
    <property type="match status" value="1"/>
</dbReference>
<gene>
    <name evidence="7" type="ORF">HOLleu_18510</name>
</gene>
<dbReference type="PROSITE" id="PS50089">
    <property type="entry name" value="ZF_RING_2"/>
    <property type="match status" value="1"/>
</dbReference>
<dbReference type="PANTHER" id="PTHR25462:SF296">
    <property type="entry name" value="MEIOTIC P26, ISOFORM F"/>
    <property type="match status" value="1"/>
</dbReference>
<dbReference type="PROSITE" id="PS00518">
    <property type="entry name" value="ZF_RING_1"/>
    <property type="match status" value="1"/>
</dbReference>
<keyword evidence="8" id="KW-1185">Reference proteome</keyword>
<dbReference type="SUPFAM" id="SSF57850">
    <property type="entry name" value="RING/U-box"/>
    <property type="match status" value="1"/>
</dbReference>
<dbReference type="EMBL" id="JAIZAY010000008">
    <property type="protein sequence ID" value="KAJ8037637.1"/>
    <property type="molecule type" value="Genomic_DNA"/>
</dbReference>
<dbReference type="InterPro" id="IPR001841">
    <property type="entry name" value="Znf_RING"/>
</dbReference>
<dbReference type="AlphaFoldDB" id="A0A9Q1C2Y4"/>
<feature type="coiled-coil region" evidence="5">
    <location>
        <begin position="293"/>
        <end position="320"/>
    </location>
</feature>
<evidence type="ECO:0000256" key="2">
    <source>
        <dbReference type="ARBA" id="ARBA00022771"/>
    </source>
</evidence>
<dbReference type="PANTHER" id="PTHR25462">
    <property type="entry name" value="BONUS, ISOFORM C-RELATED"/>
    <property type="match status" value="1"/>
</dbReference>
<dbReference type="InterPro" id="IPR013083">
    <property type="entry name" value="Znf_RING/FYVE/PHD"/>
</dbReference>
<dbReference type="SUPFAM" id="SSF57845">
    <property type="entry name" value="B-box zinc-binding domain"/>
    <property type="match status" value="1"/>
</dbReference>
<dbReference type="GO" id="GO:0008270">
    <property type="term" value="F:zinc ion binding"/>
    <property type="evidence" value="ECO:0007669"/>
    <property type="project" value="UniProtKB-KW"/>
</dbReference>
<keyword evidence="2 4" id="KW-0863">Zinc-finger</keyword>
<dbReference type="SUPFAM" id="SSF63829">
    <property type="entry name" value="Calcium-dependent phosphotriesterase"/>
    <property type="match status" value="1"/>
</dbReference>
<sequence>MYTMASGNTLEDIGDKFCQCSVCLEYFKEPKLLPCLHRFCKECLHTLIQNSQEILKCPECREEFEIPITGVEGFSTDFNTKSLVEYVHSQQTHESDEIRKCHGCSKLLKVAGYCLKCNGFLCFECYTVHKTKDTLEPHRHYTLSVEDMKSKSATKENLPSARDAPRCHIHSETISNLCCKKCNNRPVCTSCLYGHHRDHDVCEIKTLAKSERDRLKSQVEILENVKQSKFAVSPGDVTEKLFLNATSAKEIYQKEYDDEAQKLKSTINNINKIKVKIQFDKESEKQKAFSSLDIEMDREIEEIRSKYEKLKKEREKTIDNGYQDEEDKLKDNLHHLHTKLETLNKVKVDKEELIETQMKERLKILIEIRERFDSTHKHLKDLEAKVSDIVFSDNDWMAIERTSGVCSECDLLIEDVKGFPDYASMSDIEMDRRQITAKRNVTITISEKESTITISVMKGLWIMKDISANEDGNIVIAGQHVQKTQSIILVVDRNGTLIQQHILRNNSVRERFCCCLAHGKVASVCQPDEIGIFHIRENSYTKKNMHEISDWPSNRLVSCVAASGMTNSIFVGNRSSRAVYVFDDNLNHRKTITLPDIIKGSYNLSVYETKRIVCDFDRKKVVVTDIDGSEIRNFCELKKPDVDRAHLRPRNVCTDKNGYIYVLWTSENFFGRDRCILAQYSEDGRQLLEARQLTTGLRCLSVMKTDKGEKLVVAAWDTFHLYGLLELQSHCRNERIVSQYD</sequence>
<dbReference type="Pfam" id="PF00097">
    <property type="entry name" value="zf-C3HC4"/>
    <property type="match status" value="1"/>
</dbReference>
<evidence type="ECO:0000313" key="8">
    <source>
        <dbReference type="Proteomes" id="UP001152320"/>
    </source>
</evidence>
<dbReference type="InterPro" id="IPR047153">
    <property type="entry name" value="TRIM45/56/19-like"/>
</dbReference>
<dbReference type="InterPro" id="IPR018957">
    <property type="entry name" value="Znf_C3HC4_RING-type"/>
</dbReference>
<evidence type="ECO:0000256" key="4">
    <source>
        <dbReference type="PROSITE-ProRule" id="PRU00175"/>
    </source>
</evidence>
<feature type="domain" description="RING-type" evidence="6">
    <location>
        <begin position="20"/>
        <end position="61"/>
    </location>
</feature>
<keyword evidence="5" id="KW-0175">Coiled coil</keyword>
<evidence type="ECO:0000259" key="6">
    <source>
        <dbReference type="PROSITE" id="PS50089"/>
    </source>
</evidence>
<evidence type="ECO:0000256" key="1">
    <source>
        <dbReference type="ARBA" id="ARBA00022723"/>
    </source>
</evidence>
<dbReference type="InterPro" id="IPR011042">
    <property type="entry name" value="6-blade_b-propeller_TolB-like"/>
</dbReference>
<keyword evidence="3" id="KW-0862">Zinc</keyword>
<dbReference type="Gene3D" id="2.120.10.30">
    <property type="entry name" value="TolB, C-terminal domain"/>
    <property type="match status" value="1"/>
</dbReference>
<dbReference type="InterPro" id="IPR017907">
    <property type="entry name" value="Znf_RING_CS"/>
</dbReference>
<evidence type="ECO:0000256" key="5">
    <source>
        <dbReference type="SAM" id="Coils"/>
    </source>
</evidence>
<dbReference type="Gene3D" id="3.30.40.10">
    <property type="entry name" value="Zinc/RING finger domain, C3HC4 (zinc finger)"/>
    <property type="match status" value="1"/>
</dbReference>
<comment type="caution">
    <text evidence="7">The sequence shown here is derived from an EMBL/GenBank/DDBJ whole genome shotgun (WGS) entry which is preliminary data.</text>
</comment>
<keyword evidence="1" id="KW-0479">Metal-binding</keyword>
<accession>A0A9Q1C2Y4</accession>